<dbReference type="EMBL" id="PKGZ01000001">
    <property type="protein sequence ID" value="PKY91985.1"/>
    <property type="molecule type" value="Genomic_DNA"/>
</dbReference>
<gene>
    <name evidence="2" type="ORF">CYJ27_00665</name>
    <name evidence="1" type="ORF">HMPREF3187_00312</name>
</gene>
<dbReference type="OrthoDB" id="5522265at2"/>
<name>A0A133Y3Z3_9LACT</name>
<dbReference type="Proteomes" id="UP000070422">
    <property type="component" value="Unassembled WGS sequence"/>
</dbReference>
<dbReference type="PATRIC" id="fig|87541.4.peg.312"/>
<reference evidence="2 4" key="2">
    <citation type="submission" date="2017-12" db="EMBL/GenBank/DDBJ databases">
        <title>Phylogenetic diversity of female urinary microbiome.</title>
        <authorList>
            <person name="Thomas-White K."/>
            <person name="Wolfe A.J."/>
        </authorList>
    </citation>
    <scope>NUCLEOTIDE SEQUENCE [LARGE SCALE GENOMIC DNA]</scope>
    <source>
        <strain evidence="2 4">UMB0844</strain>
    </source>
</reference>
<dbReference type="SUPFAM" id="SSF53335">
    <property type="entry name" value="S-adenosyl-L-methionine-dependent methyltransferases"/>
    <property type="match status" value="1"/>
</dbReference>
<proteinExistence type="predicted"/>
<protein>
    <submittedName>
        <fullName evidence="2">Class I SAM-dependent methyltransferase</fullName>
    </submittedName>
    <submittedName>
        <fullName evidence="1">Methyltransferase domain protein</fullName>
    </submittedName>
</protein>
<dbReference type="CDD" id="cd02440">
    <property type="entry name" value="AdoMet_MTases"/>
    <property type="match status" value="1"/>
</dbReference>
<dbReference type="EMBL" id="LSCQ01000017">
    <property type="protein sequence ID" value="KXB37918.1"/>
    <property type="molecule type" value="Genomic_DNA"/>
</dbReference>
<evidence type="ECO:0000313" key="4">
    <source>
        <dbReference type="Proteomes" id="UP000234775"/>
    </source>
</evidence>
<keyword evidence="1" id="KW-0808">Transferase</keyword>
<dbReference type="Pfam" id="PF13489">
    <property type="entry name" value="Methyltransf_23"/>
    <property type="match status" value="1"/>
</dbReference>
<sequence length="238" mass="26517">MTQSSALFDGYANAYDQWFITNDKVFVSELKLLHHCLKDIPHDKILSIGCGSGLFEAALQKEYGITVEEGVEPSTDMADIAKKRGLHVTIGDAQTTSLPKETYDIVYLNGCSTYIPDLKTAYQNCFSSVKPGGHMILLDVPTESAYGILYSFAHFAGSYDDPVFKRIAPSLPYPIELVHSGIFYTTPEKEDIVRDYLPVQSIHYYQTLVNDPIYTNDTIEDPVEGYGKGGYVAMIIEK</sequence>
<dbReference type="Proteomes" id="UP000234775">
    <property type="component" value="Unassembled WGS sequence"/>
</dbReference>
<dbReference type="InterPro" id="IPR029063">
    <property type="entry name" value="SAM-dependent_MTases_sf"/>
</dbReference>
<keyword evidence="4" id="KW-1185">Reference proteome</keyword>
<dbReference type="RefSeq" id="WP_060936434.1">
    <property type="nucleotide sequence ID" value="NZ_JASOZP010000001.1"/>
</dbReference>
<dbReference type="GO" id="GO:0008168">
    <property type="term" value="F:methyltransferase activity"/>
    <property type="evidence" value="ECO:0007669"/>
    <property type="project" value="UniProtKB-KW"/>
</dbReference>
<evidence type="ECO:0000313" key="2">
    <source>
        <dbReference type="EMBL" id="PKY91985.1"/>
    </source>
</evidence>
<accession>A0A133Y3Z3</accession>
<dbReference type="AlphaFoldDB" id="A0A133Y3Z3"/>
<reference evidence="1 3" key="1">
    <citation type="submission" date="2016-01" db="EMBL/GenBank/DDBJ databases">
        <authorList>
            <person name="Oliw E.H."/>
        </authorList>
    </citation>
    <scope>NUCLEOTIDE SEQUENCE [LARGE SCALE GENOMIC DNA]</scope>
    <source>
        <strain evidence="1 3">KA00635</strain>
    </source>
</reference>
<evidence type="ECO:0000313" key="1">
    <source>
        <dbReference type="EMBL" id="KXB37918.1"/>
    </source>
</evidence>
<organism evidence="1 3">
    <name type="scientific">Aerococcus christensenii</name>
    <dbReference type="NCBI Taxonomy" id="87541"/>
    <lineage>
        <taxon>Bacteria</taxon>
        <taxon>Bacillati</taxon>
        <taxon>Bacillota</taxon>
        <taxon>Bacilli</taxon>
        <taxon>Lactobacillales</taxon>
        <taxon>Aerococcaceae</taxon>
        <taxon>Aerococcus</taxon>
    </lineage>
</organism>
<dbReference type="PANTHER" id="PTHR43861">
    <property type="entry name" value="TRANS-ACONITATE 2-METHYLTRANSFERASE-RELATED"/>
    <property type="match status" value="1"/>
</dbReference>
<evidence type="ECO:0000313" key="3">
    <source>
        <dbReference type="Proteomes" id="UP000070422"/>
    </source>
</evidence>
<dbReference type="Gene3D" id="3.40.50.150">
    <property type="entry name" value="Vaccinia Virus protein VP39"/>
    <property type="match status" value="1"/>
</dbReference>
<dbReference type="GO" id="GO:0032259">
    <property type="term" value="P:methylation"/>
    <property type="evidence" value="ECO:0007669"/>
    <property type="project" value="UniProtKB-KW"/>
</dbReference>
<keyword evidence="1" id="KW-0489">Methyltransferase</keyword>
<comment type="caution">
    <text evidence="1">The sequence shown here is derived from an EMBL/GenBank/DDBJ whole genome shotgun (WGS) entry which is preliminary data.</text>
</comment>